<feature type="compositionally biased region" description="Low complexity" evidence="1">
    <location>
        <begin position="1929"/>
        <end position="1938"/>
    </location>
</feature>
<dbReference type="EMBL" id="QRAO01000001">
    <property type="protein sequence ID" value="RDK88162.1"/>
    <property type="molecule type" value="Genomic_DNA"/>
</dbReference>
<dbReference type="RefSeq" id="WP_394340203.1">
    <property type="nucleotide sequence ID" value="NZ_QRAO01000001.1"/>
</dbReference>
<proteinExistence type="predicted"/>
<feature type="domain" description="Gliding motility protein SprA N-terminal" evidence="2">
    <location>
        <begin position="1118"/>
        <end position="1619"/>
    </location>
</feature>
<keyword evidence="4" id="KW-1185">Reference proteome</keyword>
<reference evidence="3 4" key="1">
    <citation type="submission" date="2018-07" db="EMBL/GenBank/DDBJ databases">
        <title>Genomic Encyclopedia of Type Strains, Phase IV (KMG-IV): sequencing the most valuable type-strain genomes for metagenomic binning, comparative biology and taxonomic classification.</title>
        <authorList>
            <person name="Goeker M."/>
        </authorList>
    </citation>
    <scope>NUCLEOTIDE SEQUENCE [LARGE SCALE GENOMIC DNA]</scope>
    <source>
        <strain evidence="3 4">DSM 101478</strain>
    </source>
</reference>
<name>A0A370QIJ3_9FLAO</name>
<evidence type="ECO:0000259" key="2">
    <source>
        <dbReference type="Pfam" id="PF14349"/>
    </source>
</evidence>
<protein>
    <submittedName>
        <fullName evidence="3">Protein involved in gliding motility SprA</fullName>
    </submittedName>
</protein>
<dbReference type="NCBIfam" id="TIGR04189">
    <property type="entry name" value="surface_SprA"/>
    <property type="match status" value="1"/>
</dbReference>
<evidence type="ECO:0000313" key="4">
    <source>
        <dbReference type="Proteomes" id="UP000255317"/>
    </source>
</evidence>
<feature type="region of interest" description="Disordered" evidence="1">
    <location>
        <begin position="1918"/>
        <end position="1981"/>
    </location>
</feature>
<organism evidence="3 4">
    <name type="scientific">Marinirhabdus gelatinilytica</name>
    <dbReference type="NCBI Taxonomy" id="1703343"/>
    <lineage>
        <taxon>Bacteria</taxon>
        <taxon>Pseudomonadati</taxon>
        <taxon>Bacteroidota</taxon>
        <taxon>Flavobacteriia</taxon>
        <taxon>Flavobacteriales</taxon>
        <taxon>Flavobacteriaceae</taxon>
    </lineage>
</organism>
<accession>A0A370QIJ3</accession>
<gene>
    <name evidence="3" type="ORF">C8D94_10131</name>
</gene>
<feature type="compositionally biased region" description="Basic and acidic residues" evidence="1">
    <location>
        <begin position="1944"/>
        <end position="1956"/>
    </location>
</feature>
<dbReference type="InterPro" id="IPR026377">
    <property type="entry name" value="Cell_surface_SprA"/>
</dbReference>
<sequence length="2435" mass="274556">MGAKNYEYTKVLSGLFLILGVLFWGSSTAIAQDSTATGSEMGRMDLPNPPSIQDLYTYDPVTDRYVYTQTLGGFTISYPLILTPEEYQDLILKEQMKQYFKDKIDAADGRKEGSEELQKNLLPTFYVNSNFFETIFGGNTIEVIPQGTVEMDIGLLYTKQDNPAFSPRNRSNLSFDFDQRISLSLLGKVGERLQVTANYDTQSTFDFQNQIKLEYTPTEDDIIRKIEVGNVNMPLNSTLIQGAQSLFGVKTQLQFGKTTITGVFSEQKSETRNVVAEGGATITDFELFALDYDENRHFFLAHYFRDNYDRVLSQYPFINSNVQITRSEVWITNRAANTQNVRNIVALQDLGESNPANIGLNGIPGGFVNNSANAFPSNANNDFNPFGIDDPTVQSILTEEIRDVATVGQGFSGVPVSDGVDYVTLENARRLNANEYTINNQLGYISLNQRLSNDEVLAVAYQFTVNGRVFQVGEFSNDGVNATGETTQIPGPGGGDPVDPNIEGGLPQNLVVKLLKSNITNVNEPIWDLMMKNIYPLGAFQLEQEDFRLNILYTDPSPLNYITAAPGTPEFPAVPLPDDVDEQVLLRVFNLDRLNFNGDPQQGGDGFFDFLPGITVDTQNGQIIFTSVEPFGEYLFEKLDNDDQGPGDYNNEQTYNANQNKYVWRTLYNTTKTQAEQQDSDKNKFQLKGSYKSTGSDGIPIGAFNIPQGSVTVTAGGRTLVEGVDYTVNYQLGRVQIIDPSLQNSNTPINISVENNTLFGQQTKRFTGLNVEHQFSDKFQIGATYLNLNERPLTQKSSFNTEPINNTVFGLNANYSTEVPFLTRLVNKLPNIDTDVASNVSLRGEFAYLMPGAPKVSDFDGKTTSYVDDFEASQTGIDVSSPLTWFLASTPIGFGGEFANGDLQYNYNRAKLAWYTIDPVFYSSQRPEGINDEDLSSPFARRVFRDEIFPNQDLIQGQTQAIFSLDLAYYPSQRGQYNFNPEAAGGNALPNPETRWAGISRQLTTTDFERSNVEFIQFWVMDPYVHDESLNDSGVLTFNLGNISEDVLKDGRKQYENGLPEDGGTANTTATAWGKVPTNQSLVYTFDTQGQERINQDIGYDGIDDAVEASQFPEFSGLADPAGDNYQYFLQAEGDVLQRYLQYNGTEGNSPEQVTNDNRGNTAQPDVEDINRDNSMNTVDSYYEYRIPIYRGMSVENNTAMNGGEQDFITDVRELEVTTQDNNVIPVRWVQFKVPISQPDEAVNGISDFRSIRFMRMFMSQFEQPTVLRFGTLELVRGDYRRFTESLDITGEDPELDDTVFENEAVNIEENDQKTPFPYVLPPGVLREELNNNNNIIRQNEQSLLLRVCGLEDNDGRGVYKNFNIDMRQYENLEMFIHAESIENQTPLSDGDMIAFMRLGNDLDQNFYEIQIPLNPTTGTTSNPEDIWPVENRLRLPLSLLQELKTRVLGNPNLDPTETTFFTQSELDASTLGSENELRLGIKGNPSFGNVRIIMLGLRNNSGQEICGEAWFNELRLSELKNEGGWAAVASMDANLADFATVSATGRRSTVGFGSIEQGPNQRSREDVQQYDVVTNLNLGQMLPRDWGIQLPFNYGRSEELITPQFDPEFQDIELDTRLDNTEDEAEKERIKEQSVDYTKRQSVNLIGVRKDRTGEGKPQPWDVENFTFSASYNQEDHHDFEIEDALEQNVRLGGTYNYSFNQKPFEPFKKNDSIFRSKYWQFLKDFNVNYLPTSLTVSSNITRQYNEQKFRELNLLPGNIGLPRLYQRNFLFDWQYTVNYNLTKSLRFNFNSSNNRIVTNYIDDEGFADNSIGVWDGFFDVGEPNQHFQSLQVNYDLPFDKFPFLKFIRATYSYTGDFQWQDGSDLFNSIEIPLMDGTVETFNLGNSIQNAQTHRINSSLDMNNFYRYIGLTKIKKSRRGANQGGSGSLNNGRNANGARGGKGKGENGAREEEKNNAGSLSAGVNDPRRGSSTAGQGGGSLGAGEKAANFFIGLLTSIKKMQFNYQENQGIFLPGYTPSIGFIGTLKPSAGFTFGSQAEIREEAARRGWLTLYPEFNEQYTEVESRQLDAQINMEPLEDLKIDINGSRIYSENYTENYIVEDETYRSLTPNTFGNFNISTLLIKTAFSQSDENNSEAFDDFRANRLVVAQRLATEFYGTSNFPVDEETGYPEGFGPNSQDVLLPAFVSAYRGSDPSKEETGILRDIPLPNWDIKYTGLMKLKWFKQRFKRFSVQHGYRASYTVNQFQTNLDYDANNPTATDQAGDFKSPIFLTNVNLTEQFSPLIRLDFEMKNSIKILAEYRKDRALSLSFANNLLTEIQGNELILGLGYRVKDLRISTNFGGKKKVIKSDLNFKLDVSRRDNKTIIRYLDINNNQTTAGQTIYGLNFITDYALSKNLTALFYFDYTFSEYAISTAFPQTTIRSGFTLRYNFGN</sequence>
<dbReference type="Pfam" id="PF14349">
    <property type="entry name" value="SprA_N"/>
    <property type="match status" value="2"/>
</dbReference>
<feature type="region of interest" description="Disordered" evidence="1">
    <location>
        <begin position="1145"/>
        <end position="1174"/>
    </location>
</feature>
<dbReference type="InterPro" id="IPR025684">
    <property type="entry name" value="SprA_N_dom"/>
</dbReference>
<dbReference type="Proteomes" id="UP000255317">
    <property type="component" value="Unassembled WGS sequence"/>
</dbReference>
<evidence type="ECO:0000256" key="1">
    <source>
        <dbReference type="SAM" id="MobiDB-lite"/>
    </source>
</evidence>
<feature type="domain" description="Gliding motility protein SprA N-terminal" evidence="2">
    <location>
        <begin position="52"/>
        <end position="444"/>
    </location>
</feature>
<evidence type="ECO:0000313" key="3">
    <source>
        <dbReference type="EMBL" id="RDK88162.1"/>
    </source>
</evidence>
<comment type="caution">
    <text evidence="3">The sequence shown here is derived from an EMBL/GenBank/DDBJ whole genome shotgun (WGS) entry which is preliminary data.</text>
</comment>
<feature type="compositionally biased region" description="Polar residues" evidence="1">
    <location>
        <begin position="1145"/>
        <end position="1164"/>
    </location>
</feature>